<keyword evidence="1" id="KW-0472">Membrane</keyword>
<dbReference type="AlphaFoldDB" id="A0A7X0H531"/>
<dbReference type="PANTHER" id="PTHR40394">
    <property type="entry name" value="LIPOPROTEIN-RELATED"/>
    <property type="match status" value="1"/>
</dbReference>
<sequence length="209" mass="23271">MSVIDAPITESLPQEAAVGDDVKVYGIIAEYDNVGDVIEATQAAYDAGYRKMDVHSPFPIHGIDEALGVKPTILPWLVLGMGLTGMTTGILLTTFTMTDFMPVPDAVPTNFEGYRYLISGKPFNSFAAFIPVIFELTIMFSAYTAVFAMFLLNKLPLLYHPLFNSKHFRRATQDRFFLAIESQDRNFDADQTAAFLKEHKALSTELINE</sequence>
<accession>A0A7X0H531</accession>
<keyword evidence="3" id="KW-1185">Reference proteome</keyword>
<evidence type="ECO:0000313" key="3">
    <source>
        <dbReference type="Proteomes" id="UP000541810"/>
    </source>
</evidence>
<proteinExistence type="predicted"/>
<dbReference type="EMBL" id="JACHGY010000001">
    <property type="protein sequence ID" value="MBB6429447.1"/>
    <property type="molecule type" value="Genomic_DNA"/>
</dbReference>
<name>A0A7X0H531_9BACT</name>
<gene>
    <name evidence="2" type="ORF">HNQ40_001253</name>
</gene>
<comment type="caution">
    <text evidence="2">The sequence shown here is derived from an EMBL/GenBank/DDBJ whole genome shotgun (WGS) entry which is preliminary data.</text>
</comment>
<dbReference type="Proteomes" id="UP000541810">
    <property type="component" value="Unassembled WGS sequence"/>
</dbReference>
<dbReference type="InterPro" id="IPR021776">
    <property type="entry name" value="ActD"/>
</dbReference>
<dbReference type="Pfam" id="PF11821">
    <property type="entry name" value="ActD"/>
    <property type="match status" value="1"/>
</dbReference>
<evidence type="ECO:0000313" key="2">
    <source>
        <dbReference type="EMBL" id="MBB6429447.1"/>
    </source>
</evidence>
<feature type="transmembrane region" description="Helical" evidence="1">
    <location>
        <begin position="73"/>
        <end position="95"/>
    </location>
</feature>
<evidence type="ECO:0008006" key="4">
    <source>
        <dbReference type="Google" id="ProtNLM"/>
    </source>
</evidence>
<protein>
    <recommendedName>
        <fullName evidence="4">DUF3341 domain-containing protein</fullName>
    </recommendedName>
</protein>
<feature type="transmembrane region" description="Helical" evidence="1">
    <location>
        <begin position="126"/>
        <end position="152"/>
    </location>
</feature>
<reference evidence="2 3" key="1">
    <citation type="submission" date="2020-08" db="EMBL/GenBank/DDBJ databases">
        <title>Genomic Encyclopedia of Type Strains, Phase IV (KMG-IV): sequencing the most valuable type-strain genomes for metagenomic binning, comparative biology and taxonomic classification.</title>
        <authorList>
            <person name="Goeker M."/>
        </authorList>
    </citation>
    <scope>NUCLEOTIDE SEQUENCE [LARGE SCALE GENOMIC DNA]</scope>
    <source>
        <strain evidence="2 3">DSM 103725</strain>
    </source>
</reference>
<organism evidence="2 3">
    <name type="scientific">Algisphaera agarilytica</name>
    <dbReference type="NCBI Taxonomy" id="1385975"/>
    <lineage>
        <taxon>Bacteria</taxon>
        <taxon>Pseudomonadati</taxon>
        <taxon>Planctomycetota</taxon>
        <taxon>Phycisphaerae</taxon>
        <taxon>Phycisphaerales</taxon>
        <taxon>Phycisphaeraceae</taxon>
        <taxon>Algisphaera</taxon>
    </lineage>
</organism>
<dbReference type="PANTHER" id="PTHR40394:SF2">
    <property type="entry name" value="QUINOL:CYTOCHROME C OXIDOREDUCTASE MEMBRANE PROTEIN"/>
    <property type="match status" value="1"/>
</dbReference>
<evidence type="ECO:0000256" key="1">
    <source>
        <dbReference type="SAM" id="Phobius"/>
    </source>
</evidence>
<dbReference type="RefSeq" id="WP_184677025.1">
    <property type="nucleotide sequence ID" value="NZ_JACHGY010000001.1"/>
</dbReference>
<keyword evidence="1" id="KW-0812">Transmembrane</keyword>
<keyword evidence="1" id="KW-1133">Transmembrane helix</keyword>